<dbReference type="Proteomes" id="UP000004302">
    <property type="component" value="Chromosome"/>
</dbReference>
<feature type="non-terminal residue" evidence="1">
    <location>
        <position position="39"/>
    </location>
</feature>
<organism evidence="1">
    <name type="scientific">Listeria seeligeri FSL N1-067</name>
    <dbReference type="NCBI Taxonomy" id="702453"/>
    <lineage>
        <taxon>Bacteria</taxon>
        <taxon>Bacillati</taxon>
        <taxon>Bacillota</taxon>
        <taxon>Bacilli</taxon>
        <taxon>Bacillales</taxon>
        <taxon>Listeriaceae</taxon>
        <taxon>Listeria</taxon>
    </lineage>
</organism>
<protein>
    <submittedName>
        <fullName evidence="1">Uncharacterized protein</fullName>
    </submittedName>
</protein>
<gene>
    <name evidence="1" type="ORF">NT03LS_0332</name>
</gene>
<name>E3ZLP7_LISSE</name>
<proteinExistence type="predicted"/>
<accession>E3ZLP7</accession>
<dbReference type="HOGENOM" id="CLU_204560_1_0_9"/>
<evidence type="ECO:0000313" key="1">
    <source>
        <dbReference type="EMBL" id="EFS01451.1"/>
    </source>
</evidence>
<dbReference type="EMBL" id="ADXJ01000132">
    <property type="protein sequence ID" value="EFS01451.1"/>
    <property type="molecule type" value="Genomic_DNA"/>
</dbReference>
<sequence>MVLFIKRNKYISYYFLIKCTGETFFSRLIYNHKLTTNKT</sequence>
<reference evidence="1" key="1">
    <citation type="journal article" date="2010" name="Microbiol. Resour. Announc.">
        <title>Comparative genomics of the bacterial genus Listeria: Genome evolution is characterized by limited gene acquisition and limited gene loss.</title>
        <authorList>
            <person name="den Bakker H.C."/>
            <person name="Cummings C.A."/>
            <person name="Ferreira V."/>
            <person name="Vatta P."/>
            <person name="Orsi R.H."/>
            <person name="Degoricija L."/>
            <person name="Barker M."/>
            <person name="Petrauskene O."/>
            <person name="Furtado M.R."/>
            <person name="Wiedmann M."/>
        </authorList>
    </citation>
    <scope>NUCLEOTIDE SEQUENCE [LARGE SCALE GENOMIC DNA]</scope>
    <source>
        <strain evidence="1">FSL N1-067</strain>
    </source>
</reference>
<dbReference type="AlphaFoldDB" id="E3ZLP7"/>
<comment type="caution">
    <text evidence="1">The sequence shown here is derived from an EMBL/GenBank/DDBJ whole genome shotgun (WGS) entry which is preliminary data.</text>
</comment>